<dbReference type="Proteomes" id="UP000015388">
    <property type="component" value="Chromosome"/>
</dbReference>
<gene>
    <name evidence="3" type="ORF">B841_03905</name>
</gene>
<sequence>MEAPLGNAALVDRTDVALAQRVIKFTPTLGVDSRFMCHVMNSNEFQHQLRELATGSTALGLKASKLHQLRVLIPDAPTQKRAVRILDDAWSSLVRLQDLVDEAKKLALERRSSLISAAVTGQIDVTAQRKSAAEQLQDELEAKV</sequence>
<evidence type="ECO:0000313" key="4">
    <source>
        <dbReference type="Proteomes" id="UP000015388"/>
    </source>
</evidence>
<organism evidence="3 4">
    <name type="scientific">Corynebacterium maris DSM 45190</name>
    <dbReference type="NCBI Taxonomy" id="1224163"/>
    <lineage>
        <taxon>Bacteria</taxon>
        <taxon>Bacillati</taxon>
        <taxon>Actinomycetota</taxon>
        <taxon>Actinomycetes</taxon>
        <taxon>Mycobacteriales</taxon>
        <taxon>Corynebacteriaceae</taxon>
        <taxon>Corynebacterium</taxon>
    </lineage>
</organism>
<evidence type="ECO:0000313" key="3">
    <source>
        <dbReference type="EMBL" id="AGS34264.1"/>
    </source>
</evidence>
<name>S5SSY1_9CORY</name>
<dbReference type="GO" id="GO:0003677">
    <property type="term" value="F:DNA binding"/>
    <property type="evidence" value="ECO:0007669"/>
    <property type="project" value="UniProtKB-KW"/>
</dbReference>
<evidence type="ECO:0000256" key="1">
    <source>
        <dbReference type="ARBA" id="ARBA00022747"/>
    </source>
</evidence>
<keyword evidence="1" id="KW-0680">Restriction system</keyword>
<accession>S5SSY1</accession>
<dbReference type="STRING" id="1224163.B841_03905"/>
<reference evidence="3 4" key="1">
    <citation type="submission" date="2012-11" db="EMBL/GenBank/DDBJ databases">
        <title>The complete genome sequence of Corynebacterium maris Coryn-1 (=DSM 45190).</title>
        <authorList>
            <person name="Schaffert L."/>
            <person name="Albersmeier A."/>
            <person name="Kalinowski J."/>
            <person name="Ruckert C."/>
        </authorList>
    </citation>
    <scope>NUCLEOTIDE SEQUENCE [LARGE SCALE GENOMIC DNA]</scope>
    <source>
        <strain evidence="4">Coryn-1</strain>
    </source>
</reference>
<dbReference type="EMBL" id="CP003924">
    <property type="protein sequence ID" value="AGS34264.1"/>
    <property type="molecule type" value="Genomic_DNA"/>
</dbReference>
<protein>
    <submittedName>
        <fullName evidence="3">Restriction modification system DNA specificity subunit</fullName>
    </submittedName>
</protein>
<dbReference type="PANTHER" id="PTHR43140">
    <property type="entry name" value="TYPE-1 RESTRICTION ENZYME ECOKI SPECIFICITY PROTEIN"/>
    <property type="match status" value="1"/>
</dbReference>
<dbReference type="PANTHER" id="PTHR43140:SF1">
    <property type="entry name" value="TYPE I RESTRICTION ENZYME ECOKI SPECIFICITY SUBUNIT"/>
    <property type="match status" value="1"/>
</dbReference>
<dbReference type="InterPro" id="IPR051212">
    <property type="entry name" value="Type-I_RE_S_subunit"/>
</dbReference>
<proteinExistence type="predicted"/>
<dbReference type="REBASE" id="67987">
    <property type="entry name" value="S.Cma45190ORF3910P"/>
</dbReference>
<dbReference type="PATRIC" id="fig|1224163.3.peg.778"/>
<keyword evidence="2" id="KW-0238">DNA-binding</keyword>
<dbReference type="AlphaFoldDB" id="S5SSY1"/>
<dbReference type="SUPFAM" id="SSF116734">
    <property type="entry name" value="DNA methylase specificity domain"/>
    <property type="match status" value="1"/>
</dbReference>
<dbReference type="Gene3D" id="3.90.220.20">
    <property type="entry name" value="DNA methylase specificity domains"/>
    <property type="match status" value="1"/>
</dbReference>
<dbReference type="HOGENOM" id="CLU_1793245_0_0_11"/>
<dbReference type="InterPro" id="IPR044946">
    <property type="entry name" value="Restrct_endonuc_typeI_TRD_sf"/>
</dbReference>
<evidence type="ECO:0000256" key="2">
    <source>
        <dbReference type="ARBA" id="ARBA00023125"/>
    </source>
</evidence>
<keyword evidence="4" id="KW-1185">Reference proteome</keyword>
<dbReference type="GO" id="GO:0009307">
    <property type="term" value="P:DNA restriction-modification system"/>
    <property type="evidence" value="ECO:0007669"/>
    <property type="project" value="UniProtKB-KW"/>
</dbReference>
<dbReference type="KEGG" id="cmd:B841_03905"/>
<dbReference type="eggNOG" id="COG0732">
    <property type="taxonomic scope" value="Bacteria"/>
</dbReference>